<protein>
    <recommendedName>
        <fullName evidence="7">NADH-quinone oxidoreductase subunit K</fullName>
        <ecNumber evidence="7">7.1.1.-</ecNumber>
    </recommendedName>
    <alternativeName>
        <fullName evidence="7">NADH dehydrogenase I subunit K</fullName>
    </alternativeName>
    <alternativeName>
        <fullName evidence="7">NDH-1 subunit K</fullName>
    </alternativeName>
</protein>
<dbReference type="GeneID" id="95536997"/>
<keyword evidence="7" id="KW-1278">Translocase</keyword>
<dbReference type="GO" id="GO:0016491">
    <property type="term" value="F:oxidoreductase activity"/>
    <property type="evidence" value="ECO:0007669"/>
    <property type="project" value="UniProtKB-KW"/>
</dbReference>
<evidence type="ECO:0000256" key="7">
    <source>
        <dbReference type="HAMAP-Rule" id="MF_01456"/>
    </source>
</evidence>
<comment type="catalytic activity">
    <reaction evidence="7">
        <text>a quinone + NADH + 5 H(+)(in) = a quinol + NAD(+) + 4 H(+)(out)</text>
        <dbReference type="Rhea" id="RHEA:57888"/>
        <dbReference type="ChEBI" id="CHEBI:15378"/>
        <dbReference type="ChEBI" id="CHEBI:24646"/>
        <dbReference type="ChEBI" id="CHEBI:57540"/>
        <dbReference type="ChEBI" id="CHEBI:57945"/>
        <dbReference type="ChEBI" id="CHEBI:132124"/>
    </reaction>
</comment>
<evidence type="ECO:0000256" key="8">
    <source>
        <dbReference type="SAM" id="MobiDB-lite"/>
    </source>
</evidence>
<keyword evidence="10" id="KW-1185">Reference proteome</keyword>
<proteinExistence type="inferred from homology"/>
<keyword evidence="7" id="KW-0874">Quinone</keyword>
<feature type="compositionally biased region" description="Gly residues" evidence="8">
    <location>
        <begin position="114"/>
        <end position="129"/>
    </location>
</feature>
<evidence type="ECO:0000256" key="5">
    <source>
        <dbReference type="ARBA" id="ARBA00022989"/>
    </source>
</evidence>
<dbReference type="Pfam" id="PF00420">
    <property type="entry name" value="Oxidored_q2"/>
    <property type="match status" value="1"/>
</dbReference>
<feature type="region of interest" description="Disordered" evidence="8">
    <location>
        <begin position="97"/>
        <end position="151"/>
    </location>
</feature>
<dbReference type="EMBL" id="CP023697">
    <property type="protein sequence ID" value="QEV07784.1"/>
    <property type="molecule type" value="Genomic_DNA"/>
</dbReference>
<evidence type="ECO:0000313" key="10">
    <source>
        <dbReference type="Proteomes" id="UP000326041"/>
    </source>
</evidence>
<evidence type="ECO:0000256" key="2">
    <source>
        <dbReference type="ARBA" id="ARBA00010519"/>
    </source>
</evidence>
<keyword evidence="7" id="KW-1003">Cell membrane</keyword>
<dbReference type="PANTHER" id="PTHR11434:SF16">
    <property type="entry name" value="NADH-UBIQUINONE OXIDOREDUCTASE CHAIN 4L"/>
    <property type="match status" value="1"/>
</dbReference>
<keyword evidence="7" id="KW-0520">NAD</keyword>
<comment type="similarity">
    <text evidence="2 7">Belongs to the complex I subunit 4L family.</text>
</comment>
<keyword evidence="3 7" id="KW-0813">Transport</keyword>
<sequence>MHLAYPVVLSALLFCTGLYGVLARRNAILVLMSVELMLNAVNLNLVAFDVWLSRTAEETLHSGQALALFTIAIAAAEIGIGLAIVLAVHRNRGTANIDKLRDTAEGPGPDAPDGPGGSGGPSGSGGSGGAASDSDDAPTTRAAVTKAEATA</sequence>
<evidence type="ECO:0000256" key="3">
    <source>
        <dbReference type="ARBA" id="ARBA00022448"/>
    </source>
</evidence>
<keyword evidence="6 7" id="KW-0472">Membrane</keyword>
<dbReference type="Gene3D" id="1.10.287.3510">
    <property type="match status" value="1"/>
</dbReference>
<dbReference type="EC" id="7.1.1.-" evidence="7"/>
<comment type="function">
    <text evidence="7">NDH-1 shuttles electrons from NADH, via FMN and iron-sulfur (Fe-S) centers, to quinones in the respiratory chain. The immediate electron acceptor for the enzyme in this species is believed to be a menaquinone. Couples the redox reaction to proton translocation (for every two electrons transferred, four hydrogen ions are translocated across the cytoplasmic membrane), and thus conserves the redox energy in a proton gradient.</text>
</comment>
<dbReference type="InterPro" id="IPR001133">
    <property type="entry name" value="NADH_UbQ_OxRdtase_chain4L/K"/>
</dbReference>
<comment type="subunit">
    <text evidence="7">NDH-1 is composed of 14 different subunits. Subunits NuoA, H, J, K, L, M, N constitute the membrane sector of the complex.</text>
</comment>
<dbReference type="PANTHER" id="PTHR11434">
    <property type="entry name" value="NADH-UBIQUINONE OXIDOREDUCTASE SUBUNIT ND4L"/>
    <property type="match status" value="1"/>
</dbReference>
<dbReference type="Proteomes" id="UP000326041">
    <property type="component" value="Chromosome"/>
</dbReference>
<keyword evidence="9" id="KW-0560">Oxidoreductase</keyword>
<dbReference type="InterPro" id="IPR039428">
    <property type="entry name" value="NUOK/Mnh_C1-like"/>
</dbReference>
<comment type="caution">
    <text evidence="7">Lacks conserved residue(s) required for the propagation of feature annotation.</text>
</comment>
<feature type="transmembrane region" description="Helical" evidence="7">
    <location>
        <begin position="65"/>
        <end position="88"/>
    </location>
</feature>
<evidence type="ECO:0000256" key="1">
    <source>
        <dbReference type="ARBA" id="ARBA00004141"/>
    </source>
</evidence>
<name>A0ABX6AZ32_9ACTN</name>
<evidence type="ECO:0000256" key="4">
    <source>
        <dbReference type="ARBA" id="ARBA00022692"/>
    </source>
</evidence>
<comment type="subcellular location">
    <subcellularLocation>
        <location evidence="7">Cell membrane</location>
        <topology evidence="7">Multi-pass membrane protein</topology>
    </subcellularLocation>
    <subcellularLocation>
        <location evidence="1">Membrane</location>
        <topology evidence="1">Multi-pass membrane protein</topology>
    </subcellularLocation>
</comment>
<evidence type="ECO:0000256" key="6">
    <source>
        <dbReference type="ARBA" id="ARBA00023136"/>
    </source>
</evidence>
<gene>
    <name evidence="7 9" type="primary">nuoK</name>
    <name evidence="9" type="ORF">CP972_21020</name>
</gene>
<dbReference type="NCBIfam" id="NF004320">
    <property type="entry name" value="PRK05715.1-2"/>
    <property type="match status" value="1"/>
</dbReference>
<organism evidence="9 10">
    <name type="scientific">Streptomyces prasinus</name>
    <dbReference type="NCBI Taxonomy" id="67345"/>
    <lineage>
        <taxon>Bacteria</taxon>
        <taxon>Bacillati</taxon>
        <taxon>Actinomycetota</taxon>
        <taxon>Actinomycetes</taxon>
        <taxon>Kitasatosporales</taxon>
        <taxon>Streptomycetaceae</taxon>
        <taxon>Streptomyces</taxon>
    </lineage>
</organism>
<dbReference type="HAMAP" id="MF_01456">
    <property type="entry name" value="NDH1_NuoK"/>
    <property type="match status" value="1"/>
</dbReference>
<accession>A0ABX6AZ32</accession>
<keyword evidence="5 7" id="KW-1133">Transmembrane helix</keyword>
<dbReference type="RefSeq" id="WP_055607171.1">
    <property type="nucleotide sequence ID" value="NZ_CP023697.1"/>
</dbReference>
<evidence type="ECO:0000313" key="9">
    <source>
        <dbReference type="EMBL" id="QEV07784.1"/>
    </source>
</evidence>
<keyword evidence="4 7" id="KW-0812">Transmembrane</keyword>
<reference evidence="9 10" key="1">
    <citation type="submission" date="2017-09" db="EMBL/GenBank/DDBJ databases">
        <authorList>
            <person name="Lee N."/>
            <person name="Cho B.-K."/>
        </authorList>
    </citation>
    <scope>NUCLEOTIDE SEQUENCE [LARGE SCALE GENOMIC DNA]</scope>
    <source>
        <strain evidence="9 10">ATCC 13879</strain>
    </source>
</reference>